<feature type="chain" id="PRO_5005289302" description="Secretion system C-terminal sorting domain-containing protein" evidence="2">
    <location>
        <begin position="22"/>
        <end position="274"/>
    </location>
</feature>
<dbReference type="OrthoDB" id="1425128at2"/>
<evidence type="ECO:0000256" key="1">
    <source>
        <dbReference type="ARBA" id="ARBA00022729"/>
    </source>
</evidence>
<gene>
    <name evidence="3" type="ORF">ACM44_09735</name>
</gene>
<reference evidence="3 4" key="1">
    <citation type="journal article" date="2004" name="Int. J. Syst. Evol. Microbiol.">
        <title>Kaistella koreensis gen. nov., sp. nov., a novel member of the Chryseobacterium-Bergeyella-Riemerella branch.</title>
        <authorList>
            <person name="Kim M.K."/>
            <person name="Im W.T."/>
            <person name="Shin Y.K."/>
            <person name="Lim J.H."/>
            <person name="Kim S.H."/>
            <person name="Lee B.C."/>
            <person name="Park M.Y."/>
            <person name="Lee K.Y."/>
            <person name="Lee S.T."/>
        </authorList>
    </citation>
    <scope>NUCLEOTIDE SEQUENCE [LARGE SCALE GENOMIC DNA]</scope>
    <source>
        <strain evidence="3 4">CCUG 49689</strain>
    </source>
</reference>
<name>A0A0J7IX91_9FLAO</name>
<comment type="caution">
    <text evidence="3">The sequence shown here is derived from an EMBL/GenBank/DDBJ whole genome shotgun (WGS) entry which is preliminary data.</text>
</comment>
<evidence type="ECO:0000313" key="4">
    <source>
        <dbReference type="Proteomes" id="UP000035900"/>
    </source>
</evidence>
<dbReference type="NCBIfam" id="TIGR04183">
    <property type="entry name" value="Por_Secre_tail"/>
    <property type="match status" value="1"/>
</dbReference>
<sequence>MKKSLLFAAASMLFSAISLNAQTTTWDFSNDTTNWPLNAGIGTSPIVKQGLGLFPISTNSNFAAVTNSSQVTFSDGYVATGNRLQTNGGGSAAVGTYKPTQRFFFIETSGTGSVTFKAWYKSGSGGAVRSAFVSDGDAVLYGTAATSPSASPADTAILTATVPAGKTFYIYTDAAINFYKMEVSGAPVITTLNSNQLATSDVSTKVAANIFSVGSQVHIANVSGNTNVNVYSANGALVKSLNTKTDVNFDLKPGFYIVNLNTEKGVKSQKVLVK</sequence>
<dbReference type="RefSeq" id="WP_048499845.1">
    <property type="nucleotide sequence ID" value="NZ_LFNG01000012.1"/>
</dbReference>
<keyword evidence="4" id="KW-1185">Reference proteome</keyword>
<evidence type="ECO:0000313" key="3">
    <source>
        <dbReference type="EMBL" id="KMQ70898.1"/>
    </source>
</evidence>
<evidence type="ECO:0008006" key="5">
    <source>
        <dbReference type="Google" id="ProtNLM"/>
    </source>
</evidence>
<dbReference type="Proteomes" id="UP000035900">
    <property type="component" value="Unassembled WGS sequence"/>
</dbReference>
<dbReference type="InterPro" id="IPR026444">
    <property type="entry name" value="Secre_tail"/>
</dbReference>
<dbReference type="EMBL" id="LFNG01000012">
    <property type="protein sequence ID" value="KMQ70898.1"/>
    <property type="molecule type" value="Genomic_DNA"/>
</dbReference>
<protein>
    <recommendedName>
        <fullName evidence="5">Secretion system C-terminal sorting domain-containing protein</fullName>
    </recommendedName>
</protein>
<feature type="signal peptide" evidence="2">
    <location>
        <begin position="1"/>
        <end position="21"/>
    </location>
</feature>
<organism evidence="3 4">
    <name type="scientific">Chryseobacterium koreense CCUG 49689</name>
    <dbReference type="NCBI Taxonomy" id="1304281"/>
    <lineage>
        <taxon>Bacteria</taxon>
        <taxon>Pseudomonadati</taxon>
        <taxon>Bacteroidota</taxon>
        <taxon>Flavobacteriia</taxon>
        <taxon>Flavobacteriales</taxon>
        <taxon>Weeksellaceae</taxon>
        <taxon>Chryseobacterium group</taxon>
        <taxon>Chryseobacterium</taxon>
    </lineage>
</organism>
<evidence type="ECO:0000256" key="2">
    <source>
        <dbReference type="SAM" id="SignalP"/>
    </source>
</evidence>
<dbReference type="AlphaFoldDB" id="A0A0J7IX91"/>
<accession>A0A0J7IX91</accession>
<keyword evidence="1 2" id="KW-0732">Signal</keyword>
<proteinExistence type="predicted"/>
<dbReference type="PATRIC" id="fig|1304281.5.peg.2097"/>